<sequence>MSLDRTDPTAQALTISTIDLPGLEARKQDFPPEWFQKFVIPDIKLLEGMKVMEKWDEAKKNNEWTPKAREEDQWARPWLAEVEHIVHQLSIIAKDKRSEVQKYYDTNFESISLDKQPVIGEEEPTAEEWKETAEMRRKITAQRNRLTHPAIIRAAWEAFLVYPYYESFPSKPTVSNLLTQAMHAKLELTLSLAREEDAKVAILRKEIEGCTSGALMLLRVLDALLSGVEPDIQNARAEWVWSCGLRFGNVLASNAVPSMSSKSPKTSSTESSSEVSTESETWNDPEPIEEVVANDPRIETWLGKIEEPSNEQEVDMVLEEYSLEAATPPGVVLKRLEDTEAAESHEELAKPILNSSRAASEQRSRASKRPRHN</sequence>
<feature type="region of interest" description="Disordered" evidence="1">
    <location>
        <begin position="328"/>
        <end position="373"/>
    </location>
</feature>
<feature type="region of interest" description="Disordered" evidence="1">
    <location>
        <begin position="257"/>
        <end position="288"/>
    </location>
</feature>
<proteinExistence type="predicted"/>
<dbReference type="EMBL" id="JBAHYK010000866">
    <property type="protein sequence ID" value="KAL0570839.1"/>
    <property type="molecule type" value="Genomic_DNA"/>
</dbReference>
<evidence type="ECO:0000313" key="3">
    <source>
        <dbReference type="Proteomes" id="UP001465976"/>
    </source>
</evidence>
<evidence type="ECO:0000256" key="1">
    <source>
        <dbReference type="SAM" id="MobiDB-lite"/>
    </source>
</evidence>
<keyword evidence="3" id="KW-1185">Reference proteome</keyword>
<organism evidence="2 3">
    <name type="scientific">Marasmius crinis-equi</name>
    <dbReference type="NCBI Taxonomy" id="585013"/>
    <lineage>
        <taxon>Eukaryota</taxon>
        <taxon>Fungi</taxon>
        <taxon>Dikarya</taxon>
        <taxon>Basidiomycota</taxon>
        <taxon>Agaricomycotina</taxon>
        <taxon>Agaricomycetes</taxon>
        <taxon>Agaricomycetidae</taxon>
        <taxon>Agaricales</taxon>
        <taxon>Marasmiineae</taxon>
        <taxon>Marasmiaceae</taxon>
        <taxon>Marasmius</taxon>
    </lineage>
</organism>
<name>A0ABR3F6G7_9AGAR</name>
<comment type="caution">
    <text evidence="2">The sequence shown here is derived from an EMBL/GenBank/DDBJ whole genome shotgun (WGS) entry which is preliminary data.</text>
</comment>
<evidence type="ECO:0000313" key="2">
    <source>
        <dbReference type="EMBL" id="KAL0570839.1"/>
    </source>
</evidence>
<protein>
    <submittedName>
        <fullName evidence="2">Uncharacterized protein</fullName>
    </submittedName>
</protein>
<reference evidence="2 3" key="1">
    <citation type="submission" date="2024-02" db="EMBL/GenBank/DDBJ databases">
        <title>A draft genome for the cacao thread blight pathogen Marasmius crinis-equi.</title>
        <authorList>
            <person name="Cohen S.P."/>
            <person name="Baruah I.K."/>
            <person name="Amoako-Attah I."/>
            <person name="Bukari Y."/>
            <person name="Meinhardt L.W."/>
            <person name="Bailey B.A."/>
        </authorList>
    </citation>
    <scope>NUCLEOTIDE SEQUENCE [LARGE SCALE GENOMIC DNA]</scope>
    <source>
        <strain evidence="2 3">GH-76</strain>
    </source>
</reference>
<gene>
    <name evidence="2" type="ORF">V5O48_011122</name>
</gene>
<feature type="compositionally biased region" description="Basic and acidic residues" evidence="1">
    <location>
        <begin position="334"/>
        <end position="349"/>
    </location>
</feature>
<feature type="compositionally biased region" description="Low complexity" evidence="1">
    <location>
        <begin position="257"/>
        <end position="280"/>
    </location>
</feature>
<dbReference type="Proteomes" id="UP001465976">
    <property type="component" value="Unassembled WGS sequence"/>
</dbReference>
<accession>A0ABR3F6G7</accession>